<reference evidence="1 2" key="1">
    <citation type="submission" date="2022-02" db="EMBL/GenBank/DDBJ databases">
        <title>Comparative genomics of the first Antarctic Pseudomonas spp. capable of biotransforming 2,4,6-Trinitrotoluene.</title>
        <authorList>
            <person name="Cabrera M.A."/>
            <person name="Marquez S.L."/>
            <person name="Perez-Donoso J.M."/>
        </authorList>
    </citation>
    <scope>NUCLEOTIDE SEQUENCE [LARGE SCALE GENOMIC DNA]</scope>
    <source>
        <strain evidence="1 2">TNT11</strain>
    </source>
</reference>
<evidence type="ECO:0000313" key="1">
    <source>
        <dbReference type="EMBL" id="MCK1786073.1"/>
    </source>
</evidence>
<proteinExistence type="predicted"/>
<protein>
    <submittedName>
        <fullName evidence="1">Uncharacterized protein</fullName>
    </submittedName>
</protein>
<dbReference type="EMBL" id="JAKNRV010000172">
    <property type="protein sequence ID" value="MCK1786073.1"/>
    <property type="molecule type" value="Genomic_DNA"/>
</dbReference>
<gene>
    <name evidence="1" type="ORF">L9Z73_17440</name>
</gene>
<comment type="caution">
    <text evidence="1">The sequence shown here is derived from an EMBL/GenBank/DDBJ whole genome shotgun (WGS) entry which is preliminary data.</text>
</comment>
<accession>A0ABT0EK37</accession>
<dbReference type="RefSeq" id="WP_247403340.1">
    <property type="nucleotide sequence ID" value="NZ_JAKNRV010000172.1"/>
</dbReference>
<evidence type="ECO:0000313" key="2">
    <source>
        <dbReference type="Proteomes" id="UP001317085"/>
    </source>
</evidence>
<name>A0ABT0EK37_9PSED</name>
<sequence length="222" mass="24278">MPTENQNADPATSLAAGHDLNQWKLVPVEPTETMVINGFESAPNECFSDEDVWDQYQDMSGCQQAAFRAKQCWAAMLAAAPAPDTHIAAPEESAGVDFGIDGRSVRVSQEAYSIFLAREAAGREKIAALQQRLTAADERADVLEGLVGEVLDAVGREPLDLDAVLRLRARMRAALKPAEGVGDDTTLEEDREDFKKVFVRINTKQGQSISLADMIARYEKKP</sequence>
<dbReference type="Proteomes" id="UP001317085">
    <property type="component" value="Unassembled WGS sequence"/>
</dbReference>
<organism evidence="1 2">
    <name type="scientific">Pseudomonas emilianonis</name>
    <dbReference type="NCBI Taxonomy" id="2915812"/>
    <lineage>
        <taxon>Bacteria</taxon>
        <taxon>Pseudomonadati</taxon>
        <taxon>Pseudomonadota</taxon>
        <taxon>Gammaproteobacteria</taxon>
        <taxon>Pseudomonadales</taxon>
        <taxon>Pseudomonadaceae</taxon>
        <taxon>Pseudomonas</taxon>
    </lineage>
</organism>
<keyword evidence="2" id="KW-1185">Reference proteome</keyword>